<sequence length="422" mass="46989">MSILDTVIENSLESLNIEHFYNDYLVADKRTPVHDMSLGEIANVHYSENQYGLYKRFLTEHDLQNKLTRYGGAEGTLETVLITAKHAGALTGLSELDERHITFFDGAQDAISNVISCTVSPLGSGYRNKQFVLAAIPSYPYAASILNQKCGVKLFQAFSGDEFTQGVVDCIDETVGAILVNIPQNPLGYILTADHAERINHAARLHDCAIIVDMVYAGFTDKGDIQQALSQFDPERTIYCDSFSKIFGLPGLRLGMAFSRNQQICSALRAVKSAHSLLPSALKYLFIGYLLKNHQGLIEAIQSSLRMRHHLFASSFEALNSSAARLLPSDNHLYRCIDLGGMSITSDKALNEWTYSLEKMTGVRVTSGSKFFPKINFVQNNSSKYMYCSSGLTHKPFWRISLGKEPEIEAVSQKICNFLRNH</sequence>
<dbReference type="Pfam" id="PF00155">
    <property type="entry name" value="Aminotran_1_2"/>
    <property type="match status" value="1"/>
</dbReference>
<comment type="similarity">
    <text evidence="2">Belongs to the class-I pyridoxal-phosphate-dependent aminotransferase family.</text>
</comment>
<dbReference type="InterPro" id="IPR015424">
    <property type="entry name" value="PyrdxlP-dep_Trfase"/>
</dbReference>
<comment type="cofactor">
    <cofactor evidence="2">
        <name>pyridoxal 5'-phosphate</name>
        <dbReference type="ChEBI" id="CHEBI:597326"/>
    </cofactor>
</comment>
<dbReference type="KEGG" id="pgm:PGRAT_11430"/>
<evidence type="ECO:0000256" key="1">
    <source>
        <dbReference type="ARBA" id="ARBA00022898"/>
    </source>
</evidence>
<dbReference type="Gene3D" id="3.40.640.10">
    <property type="entry name" value="Type I PLP-dependent aspartate aminotransferase-like (Major domain)"/>
    <property type="match status" value="1"/>
</dbReference>
<dbReference type="HOGENOM" id="CLU_650264_0_0_9"/>
<dbReference type="AlphaFoldDB" id="A0A089M4L2"/>
<protein>
    <recommendedName>
        <fullName evidence="2">Aminotransferase</fullName>
        <ecNumber evidence="2">2.6.1.-</ecNumber>
    </recommendedName>
</protein>
<dbReference type="EMBL" id="CP009287">
    <property type="protein sequence ID" value="AIQ68157.1"/>
    <property type="molecule type" value="Genomic_DNA"/>
</dbReference>
<gene>
    <name evidence="4" type="ORF">PGRAT_11430</name>
</gene>
<evidence type="ECO:0000259" key="3">
    <source>
        <dbReference type="Pfam" id="PF00155"/>
    </source>
</evidence>
<dbReference type="GO" id="GO:0008483">
    <property type="term" value="F:transaminase activity"/>
    <property type="evidence" value="ECO:0007669"/>
    <property type="project" value="UniProtKB-KW"/>
</dbReference>
<dbReference type="GO" id="GO:0030170">
    <property type="term" value="F:pyridoxal phosphate binding"/>
    <property type="evidence" value="ECO:0007669"/>
    <property type="project" value="InterPro"/>
</dbReference>
<accession>A0A089M4L2</accession>
<dbReference type="InterPro" id="IPR050478">
    <property type="entry name" value="Ethylene_sulfur-biosynth"/>
</dbReference>
<dbReference type="GO" id="GO:0006520">
    <property type="term" value="P:amino acid metabolic process"/>
    <property type="evidence" value="ECO:0007669"/>
    <property type="project" value="TreeGrafter"/>
</dbReference>
<evidence type="ECO:0000313" key="4">
    <source>
        <dbReference type="EMBL" id="AIQ68157.1"/>
    </source>
</evidence>
<keyword evidence="2" id="KW-0032">Aminotransferase</keyword>
<dbReference type="Proteomes" id="UP000029500">
    <property type="component" value="Chromosome"/>
</dbReference>
<evidence type="ECO:0000313" key="5">
    <source>
        <dbReference type="Proteomes" id="UP000029500"/>
    </source>
</evidence>
<proteinExistence type="inferred from homology"/>
<dbReference type="SUPFAM" id="SSF53383">
    <property type="entry name" value="PLP-dependent transferases"/>
    <property type="match status" value="1"/>
</dbReference>
<name>A0A089M4L2_9BACL</name>
<feature type="domain" description="Aminotransferase class I/classII large" evidence="3">
    <location>
        <begin position="61"/>
        <end position="371"/>
    </location>
</feature>
<organism evidence="4 5">
    <name type="scientific">Paenibacillus graminis</name>
    <dbReference type="NCBI Taxonomy" id="189425"/>
    <lineage>
        <taxon>Bacteria</taxon>
        <taxon>Bacillati</taxon>
        <taxon>Bacillota</taxon>
        <taxon>Bacilli</taxon>
        <taxon>Bacillales</taxon>
        <taxon>Paenibacillaceae</taxon>
        <taxon>Paenibacillus</taxon>
    </lineage>
</organism>
<evidence type="ECO:0000256" key="2">
    <source>
        <dbReference type="RuleBase" id="RU000481"/>
    </source>
</evidence>
<dbReference type="EC" id="2.6.1.-" evidence="2"/>
<dbReference type="PROSITE" id="PS00105">
    <property type="entry name" value="AA_TRANSFER_CLASS_1"/>
    <property type="match status" value="1"/>
</dbReference>
<keyword evidence="1" id="KW-0663">Pyridoxal phosphate</keyword>
<dbReference type="InterPro" id="IPR004838">
    <property type="entry name" value="NHTrfase_class1_PyrdxlP-BS"/>
</dbReference>
<dbReference type="InterPro" id="IPR004839">
    <property type="entry name" value="Aminotransferase_I/II_large"/>
</dbReference>
<dbReference type="InterPro" id="IPR015421">
    <property type="entry name" value="PyrdxlP-dep_Trfase_major"/>
</dbReference>
<dbReference type="STRING" id="189425.PGRAT_11430"/>
<dbReference type="PANTHER" id="PTHR43795">
    <property type="entry name" value="BIFUNCTIONAL ASPARTATE AMINOTRANSFERASE AND GLUTAMATE/ASPARTATE-PREPHENATE AMINOTRANSFERASE-RELATED"/>
    <property type="match status" value="1"/>
</dbReference>
<dbReference type="PANTHER" id="PTHR43795:SF39">
    <property type="entry name" value="AMINOTRANSFERASE CLASS I_CLASSII DOMAIN-CONTAINING PROTEIN"/>
    <property type="match status" value="1"/>
</dbReference>
<keyword evidence="2" id="KW-0808">Transferase</keyword>
<dbReference type="eggNOG" id="COG3977">
    <property type="taxonomic scope" value="Bacteria"/>
</dbReference>
<dbReference type="OrthoDB" id="9802328at2"/>
<keyword evidence="5" id="KW-1185">Reference proteome</keyword>
<dbReference type="RefSeq" id="WP_025705614.1">
    <property type="nucleotide sequence ID" value="NZ_CP009287.1"/>
</dbReference>
<reference evidence="4 5" key="1">
    <citation type="submission" date="2014-08" db="EMBL/GenBank/DDBJ databases">
        <title>Comparative genomics of the Paenibacillus odorifer group.</title>
        <authorList>
            <person name="den Bakker H.C."/>
            <person name="Tsai Y.-C."/>
            <person name="Martin N."/>
            <person name="Korlach J."/>
            <person name="Wiedmann M."/>
        </authorList>
    </citation>
    <scope>NUCLEOTIDE SEQUENCE [LARGE SCALE GENOMIC DNA]</scope>
    <source>
        <strain evidence="4 5">DSM 15220</strain>
    </source>
</reference>
<dbReference type="CDD" id="cd00609">
    <property type="entry name" value="AAT_like"/>
    <property type="match status" value="1"/>
</dbReference>